<feature type="compositionally biased region" description="Low complexity" evidence="1">
    <location>
        <begin position="68"/>
        <end position="92"/>
    </location>
</feature>
<accession>A0ABQ8FAF1</accession>
<feature type="region of interest" description="Disordered" evidence="1">
    <location>
        <begin position="58"/>
        <end position="242"/>
    </location>
</feature>
<feature type="compositionally biased region" description="Polar residues" evidence="1">
    <location>
        <begin position="198"/>
        <end position="213"/>
    </location>
</feature>
<feature type="chain" id="PRO_5045869872" evidence="2">
    <location>
        <begin position="19"/>
        <end position="360"/>
    </location>
</feature>
<proteinExistence type="predicted"/>
<keyword evidence="4" id="KW-1185">Reference proteome</keyword>
<comment type="caution">
    <text evidence="3">The sequence shown here is derived from an EMBL/GenBank/DDBJ whole genome shotgun (WGS) entry which is preliminary data.</text>
</comment>
<feature type="compositionally biased region" description="Polar residues" evidence="1">
    <location>
        <begin position="141"/>
        <end position="161"/>
    </location>
</feature>
<dbReference type="EMBL" id="JAFCIX010000328">
    <property type="protein sequence ID" value="KAH6594839.1"/>
    <property type="molecule type" value="Genomic_DNA"/>
</dbReference>
<name>A0ABQ8FAF1_9FUNG</name>
<evidence type="ECO:0000256" key="2">
    <source>
        <dbReference type="SAM" id="SignalP"/>
    </source>
</evidence>
<keyword evidence="2" id="KW-0732">Signal</keyword>
<feature type="compositionally biased region" description="Polar residues" evidence="1">
    <location>
        <begin position="105"/>
        <end position="121"/>
    </location>
</feature>
<organism evidence="3 4">
    <name type="scientific">Batrachochytrium salamandrivorans</name>
    <dbReference type="NCBI Taxonomy" id="1357716"/>
    <lineage>
        <taxon>Eukaryota</taxon>
        <taxon>Fungi</taxon>
        <taxon>Fungi incertae sedis</taxon>
        <taxon>Chytridiomycota</taxon>
        <taxon>Chytridiomycota incertae sedis</taxon>
        <taxon>Chytridiomycetes</taxon>
        <taxon>Rhizophydiales</taxon>
        <taxon>Rhizophydiales incertae sedis</taxon>
        <taxon>Batrachochytrium</taxon>
    </lineage>
</organism>
<gene>
    <name evidence="3" type="ORF">BASA50_006313</name>
</gene>
<protein>
    <submittedName>
        <fullName evidence="3">Uncharacterized protein</fullName>
    </submittedName>
</protein>
<evidence type="ECO:0000256" key="1">
    <source>
        <dbReference type="SAM" id="MobiDB-lite"/>
    </source>
</evidence>
<feature type="compositionally biased region" description="Basic and acidic residues" evidence="1">
    <location>
        <begin position="229"/>
        <end position="242"/>
    </location>
</feature>
<sequence length="360" mass="39875">MKFNALVVAAMAIISVNAAGEGGLLSCLGRICGSRSRVTQSTQVDERDLEMTWNLVGHKPKAEAPQDPSMSGPMPGSSQGPPMSGLGLGLSPKSPENGLAPIAPQDSQVNEQESAMPQHTAGNEEEQAVPESLSDNELGLRSSQESSDYDSNPGMLQSSSDDGSKPEYSSDSSGNGQGSGVTQKSEQNEPRPEVPQDATGNRQQPKMAQSILDSDSRPGVSEDLSMNRADTHQDSDTTKKADPECARIVKELYIVWDKIRNLNRELKEWNPVFYRIIMRGDSKAERVREWLKWNPKAIPDLRNFKVKYDDFLKDREDMWKRYDGNKCPKTFPRLSVEEMTQKGDIPNWKDENGVNFLSKQ</sequence>
<reference evidence="3 4" key="1">
    <citation type="submission" date="2021-02" db="EMBL/GenBank/DDBJ databases">
        <title>Variation within the Batrachochytrium salamandrivorans European outbreak.</title>
        <authorList>
            <person name="Kelly M."/>
            <person name="Pasmans F."/>
            <person name="Shea T.P."/>
            <person name="Munoz J.F."/>
            <person name="Carranza S."/>
            <person name="Cuomo C.A."/>
            <person name="Martel A."/>
        </authorList>
    </citation>
    <scope>NUCLEOTIDE SEQUENCE [LARGE SCALE GENOMIC DNA]</scope>
    <source>
        <strain evidence="3 4">AMFP18/2</strain>
    </source>
</reference>
<evidence type="ECO:0000313" key="3">
    <source>
        <dbReference type="EMBL" id="KAH6594839.1"/>
    </source>
</evidence>
<feature type="signal peptide" evidence="2">
    <location>
        <begin position="1"/>
        <end position="18"/>
    </location>
</feature>
<dbReference type="Proteomes" id="UP001648503">
    <property type="component" value="Unassembled WGS sequence"/>
</dbReference>
<evidence type="ECO:0000313" key="4">
    <source>
        <dbReference type="Proteomes" id="UP001648503"/>
    </source>
</evidence>